<reference evidence="1" key="2">
    <citation type="submission" date="2023-08" db="EMBL/GenBank/DDBJ databases">
        <title>Vibrio cholerae Outbreaks in Tanzania Exemplify Founder Flush: Simultaneous Increases in Population Size and Genetic Diversity.</title>
        <authorList>
            <person name="Debes A.K."/>
            <person name="Mohammed A."/>
            <person name="Maseke I."/>
            <person name="Almeida M."/>
            <person name="Li S."/>
            <person name="Matimba H."/>
            <person name="Joachim A."/>
            <person name="Mizinduko M."/>
            <person name="Nyanga S."/>
            <person name="Kelly M."/>
            <person name="Kachwamba Y."/>
            <person name="Schaffer A.M."/>
            <person name="Nyanga A.S."/>
            <person name="Mghamba J."/>
            <person name="Mosha F.S."/>
            <person name="Sack D.A."/>
            <person name="Stine O.C."/>
        </authorList>
    </citation>
    <scope>NUCLEOTIDE SEQUENCE</scope>
    <source>
        <strain evidence="1">TDS0091212</strain>
    </source>
</reference>
<name>A0AAW4L453_VIBCL</name>
<reference evidence="1" key="1">
    <citation type="submission" date="2021-05" db="EMBL/GenBank/DDBJ databases">
        <authorList>
            <person name="Stine C."/>
        </authorList>
    </citation>
    <scope>NUCLEOTIDE SEQUENCE</scope>
    <source>
        <strain evidence="1">TDS0091212</strain>
    </source>
</reference>
<feature type="non-terminal residue" evidence="1">
    <location>
        <position position="1"/>
    </location>
</feature>
<dbReference type="RefSeq" id="WP_213421920.1">
    <property type="nucleotide sequence ID" value="NZ_JAHBND010001277.1"/>
</dbReference>
<organism evidence="1 2">
    <name type="scientific">Vibrio cholerae</name>
    <dbReference type="NCBI Taxonomy" id="666"/>
    <lineage>
        <taxon>Bacteria</taxon>
        <taxon>Pseudomonadati</taxon>
        <taxon>Pseudomonadota</taxon>
        <taxon>Gammaproteobacteria</taxon>
        <taxon>Vibrionales</taxon>
        <taxon>Vibrionaceae</taxon>
        <taxon>Vibrio</taxon>
    </lineage>
</organism>
<dbReference type="AlphaFoldDB" id="A0AAW4L453"/>
<proteinExistence type="predicted"/>
<accession>A0AAW4L453</accession>
<dbReference type="Proteomes" id="UP001196338">
    <property type="component" value="Unassembled WGS sequence"/>
</dbReference>
<dbReference type="EMBL" id="JAHBND010001277">
    <property type="protein sequence ID" value="MBS7676466.1"/>
    <property type="molecule type" value="Genomic_DNA"/>
</dbReference>
<protein>
    <recommendedName>
        <fullName evidence="3">GNAT family N-acetyltransferase</fullName>
    </recommendedName>
</protein>
<gene>
    <name evidence="1" type="ORF">KIN13_24050</name>
</gene>
<evidence type="ECO:0000313" key="2">
    <source>
        <dbReference type="Proteomes" id="UP001196338"/>
    </source>
</evidence>
<comment type="caution">
    <text evidence="1">The sequence shown here is derived from an EMBL/GenBank/DDBJ whole genome shotgun (WGS) entry which is preliminary data.</text>
</comment>
<sequence>EDWDYYLAVESAEIDDFQWRYLAVFEDQTLVAVAAAFVTHYRLDTTVSGAGKRLTERLERLWPGALQLALYAIGSPVAERCDAGVASHVPESRRALLLQQLLMAARSDADALGIGLLA</sequence>
<evidence type="ECO:0008006" key="3">
    <source>
        <dbReference type="Google" id="ProtNLM"/>
    </source>
</evidence>
<evidence type="ECO:0000313" key="1">
    <source>
        <dbReference type="EMBL" id="MBS7676466.1"/>
    </source>
</evidence>
<feature type="non-terminal residue" evidence="1">
    <location>
        <position position="118"/>
    </location>
</feature>